<protein>
    <submittedName>
        <fullName evidence="1">Uncharacterized protein</fullName>
    </submittedName>
</protein>
<name>A0A226D2F8_FOLCA</name>
<dbReference type="SUPFAM" id="SSF52047">
    <property type="entry name" value="RNI-like"/>
    <property type="match status" value="1"/>
</dbReference>
<comment type="caution">
    <text evidence="1">The sequence shown here is derived from an EMBL/GenBank/DDBJ whole genome shotgun (WGS) entry which is preliminary data.</text>
</comment>
<accession>A0A226D2F8</accession>
<dbReference type="InterPro" id="IPR032675">
    <property type="entry name" value="LRR_dom_sf"/>
</dbReference>
<keyword evidence="2" id="KW-1185">Reference proteome</keyword>
<dbReference type="Proteomes" id="UP000198287">
    <property type="component" value="Unassembled WGS sequence"/>
</dbReference>
<evidence type="ECO:0000313" key="1">
    <source>
        <dbReference type="EMBL" id="OXA39399.1"/>
    </source>
</evidence>
<dbReference type="AlphaFoldDB" id="A0A226D2F8"/>
<organism evidence="1 2">
    <name type="scientific">Folsomia candida</name>
    <name type="common">Springtail</name>
    <dbReference type="NCBI Taxonomy" id="158441"/>
    <lineage>
        <taxon>Eukaryota</taxon>
        <taxon>Metazoa</taxon>
        <taxon>Ecdysozoa</taxon>
        <taxon>Arthropoda</taxon>
        <taxon>Hexapoda</taxon>
        <taxon>Collembola</taxon>
        <taxon>Entomobryomorpha</taxon>
        <taxon>Isotomoidea</taxon>
        <taxon>Isotomidae</taxon>
        <taxon>Proisotominae</taxon>
        <taxon>Folsomia</taxon>
    </lineage>
</organism>
<dbReference type="OrthoDB" id="2829216at2759"/>
<evidence type="ECO:0000313" key="2">
    <source>
        <dbReference type="Proteomes" id="UP000198287"/>
    </source>
</evidence>
<dbReference type="Gene3D" id="3.80.10.10">
    <property type="entry name" value="Ribonuclease Inhibitor"/>
    <property type="match status" value="1"/>
</dbReference>
<gene>
    <name evidence="1" type="ORF">Fcan01_25902</name>
</gene>
<proteinExistence type="predicted"/>
<dbReference type="EMBL" id="LNIX01000039">
    <property type="protein sequence ID" value="OXA39399.1"/>
    <property type="molecule type" value="Genomic_DNA"/>
</dbReference>
<reference evidence="1 2" key="1">
    <citation type="submission" date="2015-12" db="EMBL/GenBank/DDBJ databases">
        <title>The genome of Folsomia candida.</title>
        <authorList>
            <person name="Faddeeva A."/>
            <person name="Derks M.F."/>
            <person name="Anvar Y."/>
            <person name="Smit S."/>
            <person name="Van Straalen N."/>
            <person name="Roelofs D."/>
        </authorList>
    </citation>
    <scope>NUCLEOTIDE SEQUENCE [LARGE SCALE GENOMIC DNA]</scope>
    <source>
        <strain evidence="1 2">VU population</strain>
        <tissue evidence="1">Whole body</tissue>
    </source>
</reference>
<sequence length="486" mass="54943">MHSTEEDDVVGQMGNIDLVEIPAWTKAFMNPLPLGYRLTVDYVIMQLTKAVHFGQYFLPSGFHHLEELRPTVCLVWADISALHLGRLACLNFAHLPKGMSSFNAKLAGNVCLPLMKHSRENTLCRGLQNCVCKLDKDFRNLAMPEISKFLTQLAIEIDVKYLPKKGKFWSNFHFRNRLDIIVEKWGGNDEVLRAPQFRALTNLRKFSSKSYHRNVNDCEVQNGANIILQELLNSAINLEEIDINADFCPNLSPCKKLRILIYESIWKPSISVDGLAIYRMLEACSNSLVQLTLSGHYKPNNLAQIPKYSAPNLTHLILNGNNVNRFLGCPDVAHLPKLAHLKICAVREDLVWKMFQNCSPSHEGITSFDIKCHHSDVEDVQGAAKIVKLFPSVTEFKMTLISSLSNFERLREMLNSFRDWSLAKGLQNTTLHFKVGRMPELSDRLRDALISCGSMRHISMAGITMNEETKGNLRGLIAEKGLPISL</sequence>